<evidence type="ECO:0000313" key="10">
    <source>
        <dbReference type="Proteomes" id="UP000440367"/>
    </source>
</evidence>
<proteinExistence type="predicted"/>
<dbReference type="EMBL" id="QXGF01000010">
    <property type="protein sequence ID" value="KAE8949944.1"/>
    <property type="molecule type" value="Genomic_DNA"/>
</dbReference>
<evidence type="ECO:0000256" key="1">
    <source>
        <dbReference type="SAM" id="MobiDB-lite"/>
    </source>
</evidence>
<dbReference type="Proteomes" id="UP000441208">
    <property type="component" value="Unassembled WGS sequence"/>
</dbReference>
<dbReference type="Proteomes" id="UP000460718">
    <property type="component" value="Unassembled WGS sequence"/>
</dbReference>
<evidence type="ECO:0000313" key="11">
    <source>
        <dbReference type="Proteomes" id="UP000440732"/>
    </source>
</evidence>
<dbReference type="EMBL" id="QXFW01000033">
    <property type="protein sequence ID" value="KAE9029070.1"/>
    <property type="molecule type" value="Genomic_DNA"/>
</dbReference>
<dbReference type="Proteomes" id="UP000440732">
    <property type="component" value="Unassembled WGS sequence"/>
</dbReference>
<gene>
    <name evidence="8" type="ORF">PF002_g650</name>
    <name evidence="7" type="ORF">PF004_g415</name>
    <name evidence="6" type="ORF">PF006_g337</name>
    <name evidence="5" type="ORF">PF007_g506</name>
    <name evidence="2" type="ORF">PF009_g503</name>
    <name evidence="4" type="ORF">PF010_g455</name>
    <name evidence="3" type="ORF">PF011_g1240</name>
</gene>
<name>A0A6A3MHM3_9STRA</name>
<dbReference type="Proteomes" id="UP000440367">
    <property type="component" value="Unassembled WGS sequence"/>
</dbReference>
<sequence length="787" mass="86220">MTPHVSNISTASRRGLMLGSLKAYYRKLRTFKGTVRALIHLKRTPLSLLSSIKATAPTVSGLSDEQRSVALEVPRISATAVSTVQTKVQKLIAEGHVVAEIDSTSGMEVTYRQQGNLDHYTEDNLAKRVSLQQDSHMIALTQRLWNCALRNGERKLKFSDYETYMLCLHRLILPEFDIAASKELILDDWKRDSGDQDYLDYAFFHLSMFELVDLWTDTVDPEDYISLLYCITHCLTYLLNDRHMLKSLDDVSAVDILEESKGVTLEGIKQDLQRELNSDAFAYYQDQVKLAAEANQRGNNLSNASEHQRQAHSQDNNTSRSRERKRSPSRDSSHGGGTKDSDHRRSRSGSGASGQDSPKRKFSVQASSKALNLTADTPGSEGNNAGTSPPLTSQTYPTETVPVSPRRETTVQRAISPNVFTRGGGVILNIGMMDGMVISKSIADGKPVLPRRRSRSASNSSQHRRDQILQTVSDKVDSTRDASIYSPGLQVSHIEASRSALRTGVQDSTAPGYLLIPSGANSSKSREPFTVRAAAVAEAAASMAMAAAPVNPRHTFAVQRTQHQRASQSNPDGTALSVLGGATKNIPPNFFINNSSLTAPLMTIVSSKAATPREATSSIKKIQLQFQESLDSAAPRPQTPYRGFLGTSISSPRANNAITADAAGIFLSAQQKPIRPPSSPRHTFVSPPRVGSVMTSDYQAPVNPRKLQQRQLDERLSLLGTSSIPNATSPAMLTINGRLAAHDALQRQSSTTATTPTQLRIVSEHRCYPPVMLMHPYEQHPPNQRTT</sequence>
<feature type="region of interest" description="Disordered" evidence="1">
    <location>
        <begin position="299"/>
        <end position="412"/>
    </location>
</feature>
<dbReference type="Proteomes" id="UP000429523">
    <property type="component" value="Unassembled WGS sequence"/>
</dbReference>
<accession>A0A6A3MHM3</accession>
<dbReference type="AlphaFoldDB" id="A0A6A3MHM3"/>
<dbReference type="EMBL" id="QXFX01000009">
    <property type="protein sequence ID" value="KAE9139745.1"/>
    <property type="molecule type" value="Genomic_DNA"/>
</dbReference>
<dbReference type="EMBL" id="QXGD01000014">
    <property type="protein sequence ID" value="KAE9257852.1"/>
    <property type="molecule type" value="Genomic_DNA"/>
</dbReference>
<dbReference type="EMBL" id="QXGC01000008">
    <property type="protein sequence ID" value="KAE9255792.1"/>
    <property type="molecule type" value="Genomic_DNA"/>
</dbReference>
<reference evidence="13 14" key="1">
    <citation type="submission" date="2018-09" db="EMBL/GenBank/DDBJ databases">
        <title>Genomic investigation of the strawberry pathogen Phytophthora fragariae indicates pathogenicity is determined by transcriptional variation in three key races.</title>
        <authorList>
            <person name="Adams T.M."/>
            <person name="Armitage A.D."/>
            <person name="Sobczyk M.K."/>
            <person name="Bates H.J."/>
            <person name="Dunwell J.M."/>
            <person name="Nellist C.F."/>
            <person name="Harrison R.J."/>
        </authorList>
    </citation>
    <scope>NUCLEOTIDE SEQUENCE [LARGE SCALE GENOMIC DNA]</scope>
    <source>
        <strain evidence="8 10">BC-1</strain>
        <strain evidence="7 14">BC-23</strain>
        <strain evidence="6 11">NOV-5</strain>
        <strain evidence="5 12">NOV-71</strain>
        <strain evidence="2 9">NOV-9</strain>
        <strain evidence="4 15">ONT-3</strain>
        <strain evidence="3 13">SCRP245</strain>
    </source>
</reference>
<evidence type="ECO:0000313" key="13">
    <source>
        <dbReference type="Proteomes" id="UP000460718"/>
    </source>
</evidence>
<feature type="compositionally biased region" description="Basic and acidic residues" evidence="1">
    <location>
        <begin position="326"/>
        <end position="343"/>
    </location>
</feature>
<evidence type="ECO:0000313" key="12">
    <source>
        <dbReference type="Proteomes" id="UP000441208"/>
    </source>
</evidence>
<feature type="compositionally biased region" description="Polar residues" evidence="1">
    <location>
        <begin position="364"/>
        <end position="398"/>
    </location>
</feature>
<evidence type="ECO:0000313" key="4">
    <source>
        <dbReference type="EMBL" id="KAE9139745.1"/>
    </source>
</evidence>
<evidence type="ECO:0000313" key="15">
    <source>
        <dbReference type="Proteomes" id="UP000488956"/>
    </source>
</evidence>
<feature type="compositionally biased region" description="Polar residues" evidence="1">
    <location>
        <begin position="299"/>
        <end position="318"/>
    </location>
</feature>
<evidence type="ECO:0000313" key="14">
    <source>
        <dbReference type="Proteomes" id="UP000476176"/>
    </source>
</evidence>
<evidence type="ECO:0000313" key="8">
    <source>
        <dbReference type="EMBL" id="KAE9257852.1"/>
    </source>
</evidence>
<dbReference type="Proteomes" id="UP000476176">
    <property type="component" value="Unassembled WGS sequence"/>
</dbReference>
<dbReference type="EMBL" id="QXFZ01000010">
    <property type="protein sequence ID" value="KAE9140775.1"/>
    <property type="molecule type" value="Genomic_DNA"/>
</dbReference>
<dbReference type="EMBL" id="QXGA01000007">
    <property type="protein sequence ID" value="KAE9155711.1"/>
    <property type="molecule type" value="Genomic_DNA"/>
</dbReference>
<comment type="caution">
    <text evidence="3">The sequence shown here is derived from an EMBL/GenBank/DDBJ whole genome shotgun (WGS) entry which is preliminary data.</text>
</comment>
<dbReference type="Proteomes" id="UP000488956">
    <property type="component" value="Unassembled WGS sequence"/>
</dbReference>
<evidence type="ECO:0000313" key="6">
    <source>
        <dbReference type="EMBL" id="KAE9155711.1"/>
    </source>
</evidence>
<organism evidence="3 13">
    <name type="scientific">Phytophthora fragariae</name>
    <dbReference type="NCBI Taxonomy" id="53985"/>
    <lineage>
        <taxon>Eukaryota</taxon>
        <taxon>Sar</taxon>
        <taxon>Stramenopiles</taxon>
        <taxon>Oomycota</taxon>
        <taxon>Peronosporomycetes</taxon>
        <taxon>Peronosporales</taxon>
        <taxon>Peronosporaceae</taxon>
        <taxon>Phytophthora</taxon>
    </lineage>
</organism>
<evidence type="ECO:0000313" key="3">
    <source>
        <dbReference type="EMBL" id="KAE9029070.1"/>
    </source>
</evidence>
<evidence type="ECO:0000313" key="2">
    <source>
        <dbReference type="EMBL" id="KAE8949944.1"/>
    </source>
</evidence>
<evidence type="ECO:0000313" key="5">
    <source>
        <dbReference type="EMBL" id="KAE9140775.1"/>
    </source>
</evidence>
<feature type="region of interest" description="Disordered" evidence="1">
    <location>
        <begin position="447"/>
        <end position="466"/>
    </location>
</feature>
<evidence type="ECO:0000313" key="9">
    <source>
        <dbReference type="Proteomes" id="UP000429523"/>
    </source>
</evidence>
<protein>
    <submittedName>
        <fullName evidence="3">Uncharacterized protein</fullName>
    </submittedName>
</protein>
<evidence type="ECO:0000313" key="7">
    <source>
        <dbReference type="EMBL" id="KAE9255792.1"/>
    </source>
</evidence>